<reference evidence="2" key="1">
    <citation type="submission" date="2022-12" db="EMBL/GenBank/DDBJ databases">
        <title>Reference genome sequencing for broad-spectrum identification of bacterial and archaeal isolates by mass spectrometry.</title>
        <authorList>
            <person name="Sekiguchi Y."/>
            <person name="Tourlousse D.M."/>
        </authorList>
    </citation>
    <scope>NUCLEOTIDE SEQUENCE</scope>
    <source>
        <strain evidence="2">14</strain>
    </source>
</reference>
<gene>
    <name evidence="2" type="ORF">ARHIZOSPH14_08540</name>
</gene>
<dbReference type="InterPro" id="IPR024266">
    <property type="entry name" value="DUF3806"/>
</dbReference>
<organism evidence="2 3">
    <name type="scientific">Agromyces rhizosphaerae</name>
    <dbReference type="NCBI Taxonomy" id="88374"/>
    <lineage>
        <taxon>Bacteria</taxon>
        <taxon>Bacillati</taxon>
        <taxon>Actinomycetota</taxon>
        <taxon>Actinomycetes</taxon>
        <taxon>Micrococcales</taxon>
        <taxon>Microbacteriaceae</taxon>
        <taxon>Agromyces</taxon>
    </lineage>
</organism>
<protein>
    <recommendedName>
        <fullName evidence="1">DUF3806 domain-containing protein</fullName>
    </recommendedName>
</protein>
<evidence type="ECO:0000259" key="1">
    <source>
        <dbReference type="Pfam" id="PF12713"/>
    </source>
</evidence>
<dbReference type="Pfam" id="PF12713">
    <property type="entry name" value="DUF3806"/>
    <property type="match status" value="1"/>
</dbReference>
<keyword evidence="3" id="KW-1185">Reference proteome</keyword>
<sequence length="152" mass="17383">MPLFGNRSRSALPPLAELVEQEREWIDAHLDLVEGTGTDVADADQVRGLYEHWAGRWKRINPPERSDPRTRINALGVALGEHLVRCTSLEWRITTDEYRPELVVINPRSRTMLSPVQLVEQNWLAEKPGTFITEVVEVERARNPAKGRRGRP</sequence>
<dbReference type="RefSeq" id="WP_281882628.1">
    <property type="nucleotide sequence ID" value="NZ_BSDP01000001.1"/>
</dbReference>
<evidence type="ECO:0000313" key="3">
    <source>
        <dbReference type="Proteomes" id="UP001144396"/>
    </source>
</evidence>
<feature type="domain" description="DUF3806" evidence="1">
    <location>
        <begin position="64"/>
        <end position="129"/>
    </location>
</feature>
<accession>A0A9W6FQH2</accession>
<dbReference type="Proteomes" id="UP001144396">
    <property type="component" value="Unassembled WGS sequence"/>
</dbReference>
<dbReference type="AlphaFoldDB" id="A0A9W6FQH2"/>
<proteinExistence type="predicted"/>
<evidence type="ECO:0000313" key="2">
    <source>
        <dbReference type="EMBL" id="GLI26612.1"/>
    </source>
</evidence>
<name>A0A9W6FQH2_9MICO</name>
<dbReference type="EMBL" id="BSDP01000001">
    <property type="protein sequence ID" value="GLI26612.1"/>
    <property type="molecule type" value="Genomic_DNA"/>
</dbReference>
<comment type="caution">
    <text evidence="2">The sequence shown here is derived from an EMBL/GenBank/DDBJ whole genome shotgun (WGS) entry which is preliminary data.</text>
</comment>